<dbReference type="GO" id="GO:0016491">
    <property type="term" value="F:oxidoreductase activity"/>
    <property type="evidence" value="ECO:0007669"/>
    <property type="project" value="UniProtKB-KW"/>
</dbReference>
<dbReference type="Gene3D" id="3.20.20.70">
    <property type="entry name" value="Aldolase class I"/>
    <property type="match status" value="2"/>
</dbReference>
<dbReference type="CDD" id="cd04733">
    <property type="entry name" value="OYE_like_2_FMN"/>
    <property type="match status" value="1"/>
</dbReference>
<evidence type="ECO:0000313" key="4">
    <source>
        <dbReference type="EMBL" id="EYC16031.1"/>
    </source>
</evidence>
<dbReference type="PANTHER" id="PTHR43656:SF5">
    <property type="entry name" value="NADH:FLAVIN OXIDOREDUCTASE_NADH OXIDASE N-TERMINAL DOMAIN-CONTAINING PROTEIN"/>
    <property type="match status" value="1"/>
</dbReference>
<dbReference type="InterPro" id="IPR001155">
    <property type="entry name" value="OxRdtase_FMN_N"/>
</dbReference>
<evidence type="ECO:0000256" key="1">
    <source>
        <dbReference type="ARBA" id="ARBA00022630"/>
    </source>
</evidence>
<dbReference type="SUPFAM" id="SSF51395">
    <property type="entry name" value="FMN-linked oxidoreductases"/>
    <property type="match status" value="1"/>
</dbReference>
<dbReference type="OrthoDB" id="1663137at2759"/>
<evidence type="ECO:0000259" key="3">
    <source>
        <dbReference type="Pfam" id="PF00724"/>
    </source>
</evidence>
<protein>
    <recommendedName>
        <fullName evidence="3">NADH:flavin oxidoreductase/NADH oxidase N-terminal domain-containing protein</fullName>
    </recommendedName>
</protein>
<dbReference type="PANTHER" id="PTHR43656">
    <property type="entry name" value="BINDING OXIDOREDUCTASE, PUTATIVE (AFU_ORTHOLOGUE AFUA_2G08260)-RELATED"/>
    <property type="match status" value="1"/>
</dbReference>
<dbReference type="GO" id="GO:0010181">
    <property type="term" value="F:FMN binding"/>
    <property type="evidence" value="ECO:0007669"/>
    <property type="project" value="InterPro"/>
</dbReference>
<keyword evidence="2" id="KW-0560">Oxidoreductase</keyword>
<accession>A0A016UMB5</accession>
<sequence length="556" mass="61877">MTTFPLIRYSPKPVTLSPHVLTTGPHVLIKYCGDKDTSNLKVDEDNRTDSRVDKAADSQPMMNNGKAKMVHERVQAENVDVTILGTELTFRNGRKAKNRFLKAALSEKLSTWDDQDPSKRGIPTQELINIYDKWGNGGYGVILTGNIAVDPCNLESAGNAIICKENVSPQSKERFYKMAKVSKNDGALIIAQLSHAGRQTPLAVNEHPYSCSDIQLVSKVVTSGKPVPLELDQIKTEVIDRFVFAAKFAFDAGFDGVEIHAAHGFLLSQFLSPSTNKRNDKYGGSLENRARIIVEIYEAIRNFSPVALSAFPCNQSIDRQKSPDEVVLWWKDEALDFKIKEIPATKGFVIGVKINSVELQKDGLTVEESAVVCSMMEKNGFDFVELSGGTFSRPALYHERETTRKREAYFIEFAEKIRPVFKNTVLYLTGGFRTAAAMVDAIKCGATNGIGLGRPTTAEPDLPLKILKQNCMSVANTKVNQDDFFMTLLVCTAQMGQMAKRPTSELRNVCDGIADLSRVEEAENFKKLVADYVREIGKLNEQRKPVYGVFRYTNLF</sequence>
<organism evidence="4 5">
    <name type="scientific">Ancylostoma ceylanicum</name>
    <dbReference type="NCBI Taxonomy" id="53326"/>
    <lineage>
        <taxon>Eukaryota</taxon>
        <taxon>Metazoa</taxon>
        <taxon>Ecdysozoa</taxon>
        <taxon>Nematoda</taxon>
        <taxon>Chromadorea</taxon>
        <taxon>Rhabditida</taxon>
        <taxon>Rhabditina</taxon>
        <taxon>Rhabditomorpha</taxon>
        <taxon>Strongyloidea</taxon>
        <taxon>Ancylostomatidae</taxon>
        <taxon>Ancylostomatinae</taxon>
        <taxon>Ancylostoma</taxon>
    </lineage>
</organism>
<gene>
    <name evidence="4" type="primary">Acey_s0035.g3103</name>
    <name evidence="4" type="ORF">Y032_0035g3103</name>
</gene>
<dbReference type="InterPro" id="IPR051799">
    <property type="entry name" value="NADH_flavin_oxidoreductase"/>
</dbReference>
<name>A0A016UMB5_9BILA</name>
<evidence type="ECO:0000313" key="5">
    <source>
        <dbReference type="Proteomes" id="UP000024635"/>
    </source>
</evidence>
<dbReference type="EMBL" id="JARK01001371">
    <property type="protein sequence ID" value="EYC16031.1"/>
    <property type="molecule type" value="Genomic_DNA"/>
</dbReference>
<dbReference type="AlphaFoldDB" id="A0A016UMB5"/>
<feature type="domain" description="NADH:flavin oxidoreductase/NADH oxidase N-terminal" evidence="3">
    <location>
        <begin position="97"/>
        <end position="302"/>
    </location>
</feature>
<comment type="caution">
    <text evidence="4">The sequence shown here is derived from an EMBL/GenBank/DDBJ whole genome shotgun (WGS) entry which is preliminary data.</text>
</comment>
<dbReference type="Proteomes" id="UP000024635">
    <property type="component" value="Unassembled WGS sequence"/>
</dbReference>
<keyword evidence="1" id="KW-0285">Flavoprotein</keyword>
<dbReference type="Pfam" id="PF00724">
    <property type="entry name" value="Oxidored_FMN"/>
    <property type="match status" value="1"/>
</dbReference>
<evidence type="ECO:0000256" key="2">
    <source>
        <dbReference type="ARBA" id="ARBA00023002"/>
    </source>
</evidence>
<dbReference type="InterPro" id="IPR013785">
    <property type="entry name" value="Aldolase_TIM"/>
</dbReference>
<reference evidence="5" key="1">
    <citation type="journal article" date="2015" name="Nat. Genet.">
        <title>The genome and transcriptome of the zoonotic hookworm Ancylostoma ceylanicum identify infection-specific gene families.</title>
        <authorList>
            <person name="Schwarz E.M."/>
            <person name="Hu Y."/>
            <person name="Antoshechkin I."/>
            <person name="Miller M.M."/>
            <person name="Sternberg P.W."/>
            <person name="Aroian R.V."/>
        </authorList>
    </citation>
    <scope>NUCLEOTIDE SEQUENCE</scope>
    <source>
        <strain evidence="5">HY135</strain>
    </source>
</reference>
<dbReference type="STRING" id="53326.A0A016UMB5"/>
<proteinExistence type="predicted"/>
<keyword evidence="5" id="KW-1185">Reference proteome</keyword>